<feature type="region of interest" description="Disordered" evidence="1">
    <location>
        <begin position="89"/>
        <end position="127"/>
    </location>
</feature>
<evidence type="ECO:0000256" key="1">
    <source>
        <dbReference type="SAM" id="MobiDB-lite"/>
    </source>
</evidence>
<name>A0AAQ4D890_AMBAM</name>
<keyword evidence="4" id="KW-1185">Reference proteome</keyword>
<reference evidence="3 4" key="1">
    <citation type="journal article" date="2023" name="Arcadia Sci">
        <title>De novo assembly of a long-read Amblyomma americanum tick genome.</title>
        <authorList>
            <person name="Chou S."/>
            <person name="Poskanzer K.E."/>
            <person name="Rollins M."/>
            <person name="Thuy-Boun P.S."/>
        </authorList>
    </citation>
    <scope>NUCLEOTIDE SEQUENCE [LARGE SCALE GENOMIC DNA]</scope>
    <source>
        <strain evidence="3">F_SG_1</strain>
        <tissue evidence="3">Salivary glands</tissue>
    </source>
</reference>
<keyword evidence="2" id="KW-1133">Transmembrane helix</keyword>
<gene>
    <name evidence="3" type="ORF">V5799_003688</name>
</gene>
<keyword evidence="2" id="KW-0812">Transmembrane</keyword>
<dbReference type="EMBL" id="JARKHS020033819">
    <property type="protein sequence ID" value="KAK8758680.1"/>
    <property type="molecule type" value="Genomic_DNA"/>
</dbReference>
<dbReference type="AlphaFoldDB" id="A0AAQ4D890"/>
<organism evidence="3 4">
    <name type="scientific">Amblyomma americanum</name>
    <name type="common">Lone star tick</name>
    <dbReference type="NCBI Taxonomy" id="6943"/>
    <lineage>
        <taxon>Eukaryota</taxon>
        <taxon>Metazoa</taxon>
        <taxon>Ecdysozoa</taxon>
        <taxon>Arthropoda</taxon>
        <taxon>Chelicerata</taxon>
        <taxon>Arachnida</taxon>
        <taxon>Acari</taxon>
        <taxon>Parasitiformes</taxon>
        <taxon>Ixodida</taxon>
        <taxon>Ixodoidea</taxon>
        <taxon>Ixodidae</taxon>
        <taxon>Amblyomminae</taxon>
        <taxon>Amblyomma</taxon>
    </lineage>
</organism>
<evidence type="ECO:0000313" key="3">
    <source>
        <dbReference type="EMBL" id="KAK8758680.1"/>
    </source>
</evidence>
<evidence type="ECO:0000313" key="4">
    <source>
        <dbReference type="Proteomes" id="UP001321473"/>
    </source>
</evidence>
<protein>
    <submittedName>
        <fullName evidence="3">Uncharacterized protein</fullName>
    </submittedName>
</protein>
<proteinExistence type="predicted"/>
<sequence>MTDDRNKIYPDVHQPRVSIFNALPLGSLSRREVRLKIPLGDNAQRFSIVYTSSDARNPQPASDPTEMKHIIFITACVLLFLAATGAEAAKTEDDLPDPMPPTKSPEQRKKHHRKVRAPVNTDSNHTR</sequence>
<feature type="transmembrane region" description="Helical" evidence="2">
    <location>
        <begin position="70"/>
        <end position="89"/>
    </location>
</feature>
<dbReference type="Proteomes" id="UP001321473">
    <property type="component" value="Unassembled WGS sequence"/>
</dbReference>
<accession>A0AAQ4D890</accession>
<comment type="caution">
    <text evidence="3">The sequence shown here is derived from an EMBL/GenBank/DDBJ whole genome shotgun (WGS) entry which is preliminary data.</text>
</comment>
<evidence type="ECO:0000256" key="2">
    <source>
        <dbReference type="SAM" id="Phobius"/>
    </source>
</evidence>
<keyword evidence="2" id="KW-0472">Membrane</keyword>